<organism evidence="1 2">
    <name type="scientific">Dictyostelium discoideum</name>
    <name type="common">Social amoeba</name>
    <dbReference type="NCBI Taxonomy" id="44689"/>
    <lineage>
        <taxon>Eukaryota</taxon>
        <taxon>Amoebozoa</taxon>
        <taxon>Evosea</taxon>
        <taxon>Eumycetozoa</taxon>
        <taxon>Dictyostelia</taxon>
        <taxon>Dictyosteliales</taxon>
        <taxon>Dictyosteliaceae</taxon>
        <taxon>Dictyostelium</taxon>
    </lineage>
</organism>
<protein>
    <submittedName>
        <fullName evidence="1">Uncharacterized protein</fullName>
    </submittedName>
</protein>
<dbReference type="PhylomeDB" id="Q54AR5"/>
<gene>
    <name evidence="1" type="ORF">DDB_G0294262</name>
</gene>
<proteinExistence type="predicted"/>
<dbReference type="AlphaFoldDB" id="Q54AR5"/>
<sequence>MRKFVDSCETGEEKHWYPDSVPLIKRLITILNDFSRKFDSRAKMRKDAQEAFQFHHSALYLNASNSSQ</sequence>
<dbReference type="VEuPathDB" id="AmoebaDB:DDB_G0294262"/>
<dbReference type="KEGG" id="ddi:DDB_G0294262"/>
<keyword evidence="2" id="KW-1185">Reference proteome</keyword>
<dbReference type="dictyBase" id="DDB_G0294262"/>
<dbReference type="Proteomes" id="UP000002195">
    <property type="component" value="Unassembled WGS sequence"/>
</dbReference>
<evidence type="ECO:0000313" key="1">
    <source>
        <dbReference type="EMBL" id="EAL60358.1"/>
    </source>
</evidence>
<evidence type="ECO:0000313" key="2">
    <source>
        <dbReference type="Proteomes" id="UP000002195"/>
    </source>
</evidence>
<dbReference type="GeneID" id="3385435"/>
<dbReference type="HOGENOM" id="CLU_2799328_0_0_1"/>
<dbReference type="EMBL" id="AAFI02000239">
    <property type="protein sequence ID" value="EAL60358.1"/>
    <property type="molecule type" value="Genomic_DNA"/>
</dbReference>
<dbReference type="InParanoid" id="Q54AR5"/>
<dbReference type="RefSeq" id="XP_628771.1">
    <property type="nucleotide sequence ID" value="XM_628769.1"/>
</dbReference>
<comment type="caution">
    <text evidence="1">The sequence shown here is derived from an EMBL/GenBank/DDBJ whole genome shotgun (WGS) entry which is preliminary data.</text>
</comment>
<dbReference type="PaxDb" id="44689-DDB0215124"/>
<accession>Q54AR5</accession>
<reference evidence="1 2" key="1">
    <citation type="journal article" date="2005" name="Nature">
        <title>The genome of the social amoeba Dictyostelium discoideum.</title>
        <authorList>
            <consortium name="The Dictyostelium discoideum Sequencing Consortium"/>
            <person name="Eichinger L."/>
            <person name="Pachebat J.A."/>
            <person name="Glockner G."/>
            <person name="Rajandream M.A."/>
            <person name="Sucgang R."/>
            <person name="Berriman M."/>
            <person name="Song J."/>
            <person name="Olsen R."/>
            <person name="Szafranski K."/>
            <person name="Xu Q."/>
            <person name="Tunggal B."/>
            <person name="Kummerfeld S."/>
            <person name="Madera M."/>
            <person name="Konfortov B.A."/>
            <person name="Rivero F."/>
            <person name="Bankier A.T."/>
            <person name="Lehmann R."/>
            <person name="Hamlin N."/>
            <person name="Davies R."/>
            <person name="Gaudet P."/>
            <person name="Fey P."/>
            <person name="Pilcher K."/>
            <person name="Chen G."/>
            <person name="Saunders D."/>
            <person name="Sodergren E."/>
            <person name="Davis P."/>
            <person name="Kerhornou A."/>
            <person name="Nie X."/>
            <person name="Hall N."/>
            <person name="Anjard C."/>
            <person name="Hemphill L."/>
            <person name="Bason N."/>
            <person name="Farbrother P."/>
            <person name="Desany B."/>
            <person name="Just E."/>
            <person name="Morio T."/>
            <person name="Rost R."/>
            <person name="Churcher C."/>
            <person name="Cooper J."/>
            <person name="Haydock S."/>
            <person name="van Driessche N."/>
            <person name="Cronin A."/>
            <person name="Goodhead I."/>
            <person name="Muzny D."/>
            <person name="Mourier T."/>
            <person name="Pain A."/>
            <person name="Lu M."/>
            <person name="Harper D."/>
            <person name="Lindsay R."/>
            <person name="Hauser H."/>
            <person name="James K."/>
            <person name="Quiles M."/>
            <person name="Madan Babu M."/>
            <person name="Saito T."/>
            <person name="Buchrieser C."/>
            <person name="Wardroper A."/>
            <person name="Felder M."/>
            <person name="Thangavelu M."/>
            <person name="Johnson D."/>
            <person name="Knights A."/>
            <person name="Loulseged H."/>
            <person name="Mungall K."/>
            <person name="Oliver K."/>
            <person name="Price C."/>
            <person name="Quail M.A."/>
            <person name="Urushihara H."/>
            <person name="Hernandez J."/>
            <person name="Rabbinowitsch E."/>
            <person name="Steffen D."/>
            <person name="Sanders M."/>
            <person name="Ma J."/>
            <person name="Kohara Y."/>
            <person name="Sharp S."/>
            <person name="Simmonds M."/>
            <person name="Spiegler S."/>
            <person name="Tivey A."/>
            <person name="Sugano S."/>
            <person name="White B."/>
            <person name="Walker D."/>
            <person name="Woodward J."/>
            <person name="Winckler T."/>
            <person name="Tanaka Y."/>
            <person name="Shaulsky G."/>
            <person name="Schleicher M."/>
            <person name="Weinstock G."/>
            <person name="Rosenthal A."/>
            <person name="Cox E.C."/>
            <person name="Chisholm R.L."/>
            <person name="Gibbs R."/>
            <person name="Loomis W.F."/>
            <person name="Platzer M."/>
            <person name="Kay R.R."/>
            <person name="Williams J."/>
            <person name="Dear P.H."/>
            <person name="Noegel A.A."/>
            <person name="Barrell B."/>
            <person name="Kuspa A."/>
        </authorList>
    </citation>
    <scope>NUCLEOTIDE SEQUENCE [LARGE SCALE GENOMIC DNA]</scope>
    <source>
        <strain evidence="1 2">AX4</strain>
    </source>
</reference>
<dbReference type="SMR" id="Q54AR5"/>
<name>Q54AR5_DICDI</name>